<name>A0A1M7SMC5_9BACT</name>
<dbReference type="PANTHER" id="PTHR43761">
    <property type="entry name" value="D-ISOMER SPECIFIC 2-HYDROXYACID DEHYDROGENASE FAMILY PROTEIN (AFU_ORTHOLOGUE AFUA_1G13630)"/>
    <property type="match status" value="1"/>
</dbReference>
<protein>
    <submittedName>
        <fullName evidence="7">Glycerate dehydrogenase</fullName>
    </submittedName>
</protein>
<dbReference type="OrthoDB" id="9793626at2"/>
<dbReference type="SUPFAM" id="SSF52283">
    <property type="entry name" value="Formate/glycerate dehydrogenase catalytic domain-like"/>
    <property type="match status" value="1"/>
</dbReference>
<evidence type="ECO:0000259" key="5">
    <source>
        <dbReference type="Pfam" id="PF00389"/>
    </source>
</evidence>
<organism evidence="7 8">
    <name type="scientific">Desulfovibrio litoralis DSM 11393</name>
    <dbReference type="NCBI Taxonomy" id="1121455"/>
    <lineage>
        <taxon>Bacteria</taxon>
        <taxon>Pseudomonadati</taxon>
        <taxon>Thermodesulfobacteriota</taxon>
        <taxon>Desulfovibrionia</taxon>
        <taxon>Desulfovibrionales</taxon>
        <taxon>Desulfovibrionaceae</taxon>
        <taxon>Desulfovibrio</taxon>
    </lineage>
</organism>
<evidence type="ECO:0000259" key="6">
    <source>
        <dbReference type="Pfam" id="PF02826"/>
    </source>
</evidence>
<dbReference type="InterPro" id="IPR006139">
    <property type="entry name" value="D-isomer_2_OHA_DH_cat_dom"/>
</dbReference>
<dbReference type="PROSITE" id="PS00065">
    <property type="entry name" value="D_2_HYDROXYACID_DH_1"/>
    <property type="match status" value="1"/>
</dbReference>
<dbReference type="EMBL" id="FRDI01000004">
    <property type="protein sequence ID" value="SHN59625.1"/>
    <property type="molecule type" value="Genomic_DNA"/>
</dbReference>
<proteinExistence type="inferred from homology"/>
<dbReference type="Pfam" id="PF02826">
    <property type="entry name" value="2-Hacid_dh_C"/>
    <property type="match status" value="1"/>
</dbReference>
<keyword evidence="2 4" id="KW-0560">Oxidoreductase</keyword>
<dbReference type="Pfam" id="PF00389">
    <property type="entry name" value="2-Hacid_dh"/>
    <property type="match status" value="1"/>
</dbReference>
<dbReference type="InterPro" id="IPR036291">
    <property type="entry name" value="NAD(P)-bd_dom_sf"/>
</dbReference>
<accession>A0A1M7SMC5</accession>
<keyword evidence="8" id="KW-1185">Reference proteome</keyword>
<dbReference type="PANTHER" id="PTHR43761:SF1">
    <property type="entry name" value="D-ISOMER SPECIFIC 2-HYDROXYACID DEHYDROGENASE CATALYTIC DOMAIN-CONTAINING PROTEIN-RELATED"/>
    <property type="match status" value="1"/>
</dbReference>
<dbReference type="RefSeq" id="WP_072696728.1">
    <property type="nucleotide sequence ID" value="NZ_FRDI01000004.1"/>
</dbReference>
<keyword evidence="3" id="KW-0520">NAD</keyword>
<evidence type="ECO:0000313" key="7">
    <source>
        <dbReference type="EMBL" id="SHN59625.1"/>
    </source>
</evidence>
<evidence type="ECO:0000256" key="2">
    <source>
        <dbReference type="ARBA" id="ARBA00023002"/>
    </source>
</evidence>
<dbReference type="PROSITE" id="PS00671">
    <property type="entry name" value="D_2_HYDROXYACID_DH_3"/>
    <property type="match status" value="1"/>
</dbReference>
<feature type="domain" description="D-isomer specific 2-hydroxyacid dehydrogenase catalytic" evidence="5">
    <location>
        <begin position="5"/>
        <end position="316"/>
    </location>
</feature>
<dbReference type="Proteomes" id="UP000186469">
    <property type="component" value="Unassembled WGS sequence"/>
</dbReference>
<dbReference type="GO" id="GO:0051287">
    <property type="term" value="F:NAD binding"/>
    <property type="evidence" value="ECO:0007669"/>
    <property type="project" value="InterPro"/>
</dbReference>
<evidence type="ECO:0000256" key="1">
    <source>
        <dbReference type="ARBA" id="ARBA00005854"/>
    </source>
</evidence>
<dbReference type="SUPFAM" id="SSF51735">
    <property type="entry name" value="NAD(P)-binding Rossmann-fold domains"/>
    <property type="match status" value="1"/>
</dbReference>
<reference evidence="7 8" key="1">
    <citation type="submission" date="2016-12" db="EMBL/GenBank/DDBJ databases">
        <authorList>
            <person name="Song W.-J."/>
            <person name="Kurnit D.M."/>
        </authorList>
    </citation>
    <scope>NUCLEOTIDE SEQUENCE [LARGE SCALE GENOMIC DNA]</scope>
    <source>
        <strain evidence="7 8">DSM 11393</strain>
    </source>
</reference>
<evidence type="ECO:0000313" key="8">
    <source>
        <dbReference type="Proteomes" id="UP000186469"/>
    </source>
</evidence>
<dbReference type="AlphaFoldDB" id="A0A1M7SMC5"/>
<dbReference type="STRING" id="1121455.SAMN02745728_01033"/>
<feature type="domain" description="D-isomer specific 2-hydroxyacid dehydrogenase NAD-binding" evidence="6">
    <location>
        <begin position="105"/>
        <end position="285"/>
    </location>
</feature>
<gene>
    <name evidence="7" type="ORF">SAMN02745728_01033</name>
</gene>
<sequence>MNIVVLDINPLKPEAFEALQACGQVSLYPKTTPEQVLERAKDAEILLTNKTKLNADMINALPNLKYIGMISTGFDVVDINAAKARGIPVCNVPDYSSESVAQHVFSLIFALYRRVEYHNQSVQVGCWERSEAPFYWHTPQRALNGQTIGIVGFGHIGKKIAKAANGFEMNILAYSPRQKTPTNYENFAYAELDELFAKSDIVALSCPLNDSNRGFVNASLINKMKASAIIINTSRGPLINEQDLALALRTGKIWGAGLDVLSVEPPSIDNPLVGATNCILTPHLAWATDIALNKLLKTVAENIKAWQANKTQNQVN</sequence>
<dbReference type="InterPro" id="IPR006140">
    <property type="entry name" value="D-isomer_DH_NAD-bd"/>
</dbReference>
<dbReference type="Gene3D" id="3.40.50.720">
    <property type="entry name" value="NAD(P)-binding Rossmann-like Domain"/>
    <property type="match status" value="2"/>
</dbReference>
<dbReference type="InterPro" id="IPR050418">
    <property type="entry name" value="D-iso_2-hydroxyacid_DH_PdxB"/>
</dbReference>
<dbReference type="InterPro" id="IPR029753">
    <property type="entry name" value="D-isomer_DH_CS"/>
</dbReference>
<dbReference type="GO" id="GO:0016616">
    <property type="term" value="F:oxidoreductase activity, acting on the CH-OH group of donors, NAD or NADP as acceptor"/>
    <property type="evidence" value="ECO:0007669"/>
    <property type="project" value="InterPro"/>
</dbReference>
<evidence type="ECO:0000256" key="4">
    <source>
        <dbReference type="RuleBase" id="RU003719"/>
    </source>
</evidence>
<dbReference type="FunFam" id="3.40.50.720:FF:000203">
    <property type="entry name" value="D-3-phosphoglycerate dehydrogenase (SerA)"/>
    <property type="match status" value="1"/>
</dbReference>
<comment type="similarity">
    <text evidence="1 4">Belongs to the D-isomer specific 2-hydroxyacid dehydrogenase family.</text>
</comment>
<dbReference type="InterPro" id="IPR029752">
    <property type="entry name" value="D-isomer_DH_CS1"/>
</dbReference>
<evidence type="ECO:0000256" key="3">
    <source>
        <dbReference type="ARBA" id="ARBA00023027"/>
    </source>
</evidence>
<dbReference type="CDD" id="cd12162">
    <property type="entry name" value="2-Hacid_dh_4"/>
    <property type="match status" value="1"/>
</dbReference>